<dbReference type="Gene3D" id="1.25.40.420">
    <property type="match status" value="1"/>
</dbReference>
<evidence type="ECO:0000313" key="2">
    <source>
        <dbReference type="EMBL" id="CAH0101894.1"/>
    </source>
</evidence>
<gene>
    <name evidence="2" type="ORF">DGAL_LOCUS4266</name>
</gene>
<evidence type="ECO:0000313" key="3">
    <source>
        <dbReference type="Proteomes" id="UP000789390"/>
    </source>
</evidence>
<sequence length="371" mass="41938">MEMASAKKIREGLYSITWHTYSEGAASPSASYWGPVFSGNVRIENLSEMVESCKLEYRVDQEALAYDGQQEVTTLQMQAVFSEDKSPSLPSGLDEVVVLATYKGVQQKMDLNKIDKKLNLWITSFQFDQEDSTNQTGSFSFDILVDLYPGCVTIFKKGTQNVFNNMVNLWENKTLADVTFKCQGISIPAHTNILSCSSPVLATLLQSDFQEKRERIVEITDIKPKVFENFLRYLYTGDAFVTGENTADEDVEDLLVAAEKYLVESLKEECAVRLSKRVKTGNALRYLVLAHLNNSPTLHTSTLNFIAENANKTTVRSRKTDWMQMIKNYPVLAFQVIERLVIDKNRLPYKIVLKKKTSNNNGSCFNVSDSD</sequence>
<dbReference type="InterPro" id="IPR000210">
    <property type="entry name" value="BTB/POZ_dom"/>
</dbReference>
<dbReference type="OrthoDB" id="6358246at2759"/>
<name>A0A8J2RJB6_9CRUS</name>
<accession>A0A8J2RJB6</accession>
<dbReference type="AlphaFoldDB" id="A0A8J2RJB6"/>
<comment type="caution">
    <text evidence="2">The sequence shown here is derived from an EMBL/GenBank/DDBJ whole genome shotgun (WGS) entry which is preliminary data.</text>
</comment>
<dbReference type="PROSITE" id="PS50097">
    <property type="entry name" value="BTB"/>
    <property type="match status" value="1"/>
</dbReference>
<dbReference type="InterPro" id="IPR011333">
    <property type="entry name" value="SKP1/BTB/POZ_sf"/>
</dbReference>
<dbReference type="Pfam" id="PF00651">
    <property type="entry name" value="BTB"/>
    <property type="match status" value="1"/>
</dbReference>
<protein>
    <recommendedName>
        <fullName evidence="1">BTB domain-containing protein</fullName>
    </recommendedName>
</protein>
<dbReference type="SUPFAM" id="SSF54695">
    <property type="entry name" value="POZ domain"/>
    <property type="match status" value="1"/>
</dbReference>
<dbReference type="Gene3D" id="3.30.710.10">
    <property type="entry name" value="Potassium Channel Kv1.1, Chain A"/>
    <property type="match status" value="1"/>
</dbReference>
<dbReference type="PANTHER" id="PTHR24413">
    <property type="entry name" value="SPECKLE-TYPE POZ PROTEIN"/>
    <property type="match status" value="1"/>
</dbReference>
<keyword evidence="3" id="KW-1185">Reference proteome</keyword>
<dbReference type="Proteomes" id="UP000789390">
    <property type="component" value="Unassembled WGS sequence"/>
</dbReference>
<evidence type="ECO:0000259" key="1">
    <source>
        <dbReference type="PROSITE" id="PS50097"/>
    </source>
</evidence>
<organism evidence="2 3">
    <name type="scientific">Daphnia galeata</name>
    <dbReference type="NCBI Taxonomy" id="27404"/>
    <lineage>
        <taxon>Eukaryota</taxon>
        <taxon>Metazoa</taxon>
        <taxon>Ecdysozoa</taxon>
        <taxon>Arthropoda</taxon>
        <taxon>Crustacea</taxon>
        <taxon>Branchiopoda</taxon>
        <taxon>Diplostraca</taxon>
        <taxon>Cladocera</taxon>
        <taxon>Anomopoda</taxon>
        <taxon>Daphniidae</taxon>
        <taxon>Daphnia</taxon>
    </lineage>
</organism>
<dbReference type="SMART" id="SM00225">
    <property type="entry name" value="BTB"/>
    <property type="match status" value="1"/>
</dbReference>
<proteinExistence type="predicted"/>
<dbReference type="CDD" id="cd18186">
    <property type="entry name" value="BTB_POZ_ZBTB_KLHL-like"/>
    <property type="match status" value="1"/>
</dbReference>
<dbReference type="EMBL" id="CAKKLH010000068">
    <property type="protein sequence ID" value="CAH0101894.1"/>
    <property type="molecule type" value="Genomic_DNA"/>
</dbReference>
<reference evidence="2" key="1">
    <citation type="submission" date="2021-11" db="EMBL/GenBank/DDBJ databases">
        <authorList>
            <person name="Schell T."/>
        </authorList>
    </citation>
    <scope>NUCLEOTIDE SEQUENCE</scope>
    <source>
        <strain evidence="2">M5</strain>
    </source>
</reference>
<feature type="domain" description="BTB" evidence="1">
    <location>
        <begin position="176"/>
        <end position="243"/>
    </location>
</feature>